<dbReference type="CDD" id="cd03431">
    <property type="entry name" value="NUDIX_DNA_Glycosylase_C-MutY"/>
    <property type="match status" value="1"/>
</dbReference>
<evidence type="ECO:0000256" key="10">
    <source>
        <dbReference type="ARBA" id="ARBA00023004"/>
    </source>
</evidence>
<dbReference type="InterPro" id="IPR044298">
    <property type="entry name" value="MIG/MutY"/>
</dbReference>
<keyword evidence="13 14" id="KW-0326">Glycosidase</keyword>
<dbReference type="GO" id="GO:0051539">
    <property type="term" value="F:4 iron, 4 sulfur cluster binding"/>
    <property type="evidence" value="ECO:0007669"/>
    <property type="project" value="UniProtKB-UniRule"/>
</dbReference>
<proteinExistence type="inferred from homology"/>
<comment type="function">
    <text evidence="2">Adenine glycosylase active on G-A mispairs. MutY also corrects error-prone DNA synthesis past GO lesions which are due to the oxidatively damaged form of guanine: 7,8-dihydro-8-oxoguanine (8-oxo-dGTP).</text>
</comment>
<keyword evidence="7" id="KW-0479">Metal-binding</keyword>
<dbReference type="GO" id="GO:0006298">
    <property type="term" value="P:mismatch repair"/>
    <property type="evidence" value="ECO:0007669"/>
    <property type="project" value="TreeGrafter"/>
</dbReference>
<dbReference type="AlphaFoldDB" id="A0A6L5X1I4"/>
<evidence type="ECO:0000256" key="13">
    <source>
        <dbReference type="ARBA" id="ARBA00023295"/>
    </source>
</evidence>
<dbReference type="GO" id="GO:0035485">
    <property type="term" value="F:adenine/guanine mispair binding"/>
    <property type="evidence" value="ECO:0007669"/>
    <property type="project" value="TreeGrafter"/>
</dbReference>
<dbReference type="InterPro" id="IPR029119">
    <property type="entry name" value="MutY_C"/>
</dbReference>
<evidence type="ECO:0000256" key="11">
    <source>
        <dbReference type="ARBA" id="ARBA00023014"/>
    </source>
</evidence>
<evidence type="ECO:0000256" key="9">
    <source>
        <dbReference type="ARBA" id="ARBA00022801"/>
    </source>
</evidence>
<sequence length="419" mass="46682">MNSDRITETAYLQRIVPALLEWYPGHRRDLPWRVHPLPYYVWISEVMLQQTRVETVIPYYRRFLKELPSVGDLACCPPEKLMKLWEGIGYYSRARNLQKAAKVVMEVYGGCMPDTKEELLKLPGIGSYTASAISSIAYGRCEAAVDGNVLRVSTRLLEDSGCIDEPKVKKRWEKIWTAVMRQYQESCPEKGSFPGTFNQAMMEIGATVCVPGGAPACSRCPLSAFCLAHLHEGELLYPVRKTKRPRRVEKRTVLLLTDGGRIALRKRSGKGLLAGMWELPNEEGTLTREEALSYAEKLGLSPLRIRPLPHARHVFTHIEWEMTGWQVLAETLEDLKTCGMEPAGQAAAAAETAADRTGLSVSGAWALASVQQAETQYAIPAAFSAYLKVAGIRPKAMLQRERKESAVPEAGYEGSHGSR</sequence>
<dbReference type="SMART" id="SM00478">
    <property type="entry name" value="ENDO3c"/>
    <property type="match status" value="1"/>
</dbReference>
<gene>
    <name evidence="17" type="primary">mutY</name>
    <name evidence="17" type="ORF">FYJ35_04240</name>
</gene>
<keyword evidence="9" id="KW-0378">Hydrolase</keyword>
<keyword evidence="6" id="KW-0004">4Fe-4S</keyword>
<dbReference type="GO" id="GO:0046872">
    <property type="term" value="F:metal ion binding"/>
    <property type="evidence" value="ECO:0007669"/>
    <property type="project" value="UniProtKB-UniRule"/>
</dbReference>
<comment type="catalytic activity">
    <reaction evidence="1 14">
        <text>Hydrolyzes free adenine bases from 7,8-dihydro-8-oxoguanine:adenine mismatched double-stranded DNA, leaving an apurinic site.</text>
        <dbReference type="EC" id="3.2.2.31"/>
    </reaction>
</comment>
<dbReference type="PANTHER" id="PTHR42944:SF1">
    <property type="entry name" value="ADENINE DNA GLYCOSYLASE"/>
    <property type="match status" value="1"/>
</dbReference>
<dbReference type="NCBIfam" id="TIGR01084">
    <property type="entry name" value="mutY"/>
    <property type="match status" value="1"/>
</dbReference>
<dbReference type="FunFam" id="1.10.340.30:FF:000002">
    <property type="entry name" value="Adenine DNA glycosylase"/>
    <property type="match status" value="1"/>
</dbReference>
<dbReference type="InterPro" id="IPR015797">
    <property type="entry name" value="NUDIX_hydrolase-like_dom_sf"/>
</dbReference>
<dbReference type="InterPro" id="IPR005760">
    <property type="entry name" value="A/G_AdeGlyc_MutY"/>
</dbReference>
<evidence type="ECO:0000313" key="17">
    <source>
        <dbReference type="EMBL" id="MSS14259.1"/>
    </source>
</evidence>
<reference evidence="17 18" key="1">
    <citation type="submission" date="2019-08" db="EMBL/GenBank/DDBJ databases">
        <title>In-depth cultivation of the pig gut microbiome towards novel bacterial diversity and tailored functional studies.</title>
        <authorList>
            <person name="Wylensek D."/>
            <person name="Hitch T.C.A."/>
            <person name="Clavel T."/>
        </authorList>
    </citation>
    <scope>NUCLEOTIDE SEQUENCE [LARGE SCALE GENOMIC DNA]</scope>
    <source>
        <strain evidence="17 18">Oil+RF-744-WCA-WT-11</strain>
    </source>
</reference>
<feature type="domain" description="HhH-GPD" evidence="16">
    <location>
        <begin position="47"/>
        <end position="207"/>
    </location>
</feature>
<dbReference type="PANTHER" id="PTHR42944">
    <property type="entry name" value="ADENINE DNA GLYCOSYLASE"/>
    <property type="match status" value="1"/>
</dbReference>
<dbReference type="PROSITE" id="PS01155">
    <property type="entry name" value="ENDONUCLEASE_III_2"/>
    <property type="match status" value="1"/>
</dbReference>
<dbReference type="InterPro" id="IPR023170">
    <property type="entry name" value="HhH_base_excis_C"/>
</dbReference>
<dbReference type="CDD" id="cd00056">
    <property type="entry name" value="ENDO3c"/>
    <property type="match status" value="1"/>
</dbReference>
<feature type="region of interest" description="Disordered" evidence="15">
    <location>
        <begin position="399"/>
        <end position="419"/>
    </location>
</feature>
<comment type="caution">
    <text evidence="17">The sequence shown here is derived from an EMBL/GenBank/DDBJ whole genome shotgun (WGS) entry which is preliminary data.</text>
</comment>
<evidence type="ECO:0000256" key="6">
    <source>
        <dbReference type="ARBA" id="ARBA00022485"/>
    </source>
</evidence>
<dbReference type="InterPro" id="IPR004036">
    <property type="entry name" value="Endonuclease-III-like_CS2"/>
</dbReference>
<comment type="cofactor">
    <cofactor evidence="14">
        <name>[4Fe-4S] cluster</name>
        <dbReference type="ChEBI" id="CHEBI:49883"/>
    </cofactor>
    <text evidence="14">Binds 1 [4Fe-4S] cluster.</text>
</comment>
<evidence type="ECO:0000256" key="12">
    <source>
        <dbReference type="ARBA" id="ARBA00023204"/>
    </source>
</evidence>
<dbReference type="RefSeq" id="WP_154523671.1">
    <property type="nucleotide sequence ID" value="NZ_JAXFDQ010000006.1"/>
</dbReference>
<evidence type="ECO:0000256" key="2">
    <source>
        <dbReference type="ARBA" id="ARBA00002933"/>
    </source>
</evidence>
<organism evidence="17 18">
    <name type="scientific">Porcincola intestinalis</name>
    <dbReference type="NCBI Taxonomy" id="2606632"/>
    <lineage>
        <taxon>Bacteria</taxon>
        <taxon>Bacillati</taxon>
        <taxon>Bacillota</taxon>
        <taxon>Clostridia</taxon>
        <taxon>Lachnospirales</taxon>
        <taxon>Lachnospiraceae</taxon>
        <taxon>Porcincola</taxon>
    </lineage>
</organism>
<keyword evidence="12" id="KW-0234">DNA repair</keyword>
<keyword evidence="10 14" id="KW-0408">Iron</keyword>
<evidence type="ECO:0000256" key="8">
    <source>
        <dbReference type="ARBA" id="ARBA00022763"/>
    </source>
</evidence>
<dbReference type="Pfam" id="PF00633">
    <property type="entry name" value="HHH"/>
    <property type="match status" value="1"/>
</dbReference>
<dbReference type="GO" id="GO:0032357">
    <property type="term" value="F:oxidized purine DNA binding"/>
    <property type="evidence" value="ECO:0007669"/>
    <property type="project" value="TreeGrafter"/>
</dbReference>
<dbReference type="SUPFAM" id="SSF48150">
    <property type="entry name" value="DNA-glycosylase"/>
    <property type="match status" value="1"/>
</dbReference>
<comment type="similarity">
    <text evidence="3 14">Belongs to the Nth/MutY family.</text>
</comment>
<dbReference type="Proteomes" id="UP000481852">
    <property type="component" value="Unassembled WGS sequence"/>
</dbReference>
<evidence type="ECO:0000259" key="16">
    <source>
        <dbReference type="SMART" id="SM00478"/>
    </source>
</evidence>
<evidence type="ECO:0000256" key="5">
    <source>
        <dbReference type="ARBA" id="ARBA00022023"/>
    </source>
</evidence>
<dbReference type="EMBL" id="VULZ01000003">
    <property type="protein sequence ID" value="MSS14259.1"/>
    <property type="molecule type" value="Genomic_DNA"/>
</dbReference>
<dbReference type="SUPFAM" id="SSF55811">
    <property type="entry name" value="Nudix"/>
    <property type="match status" value="1"/>
</dbReference>
<dbReference type="InterPro" id="IPR003265">
    <property type="entry name" value="HhH-GPD_domain"/>
</dbReference>
<dbReference type="Pfam" id="PF14815">
    <property type="entry name" value="NUDIX_4"/>
    <property type="match status" value="1"/>
</dbReference>
<dbReference type="InterPro" id="IPR000445">
    <property type="entry name" value="HhH_motif"/>
</dbReference>
<dbReference type="Gene3D" id="3.90.79.10">
    <property type="entry name" value="Nucleoside Triphosphate Pyrophosphohydrolase"/>
    <property type="match status" value="1"/>
</dbReference>
<evidence type="ECO:0000256" key="15">
    <source>
        <dbReference type="SAM" id="MobiDB-lite"/>
    </source>
</evidence>
<dbReference type="GO" id="GO:0000701">
    <property type="term" value="F:purine-specific mismatch base pair DNA N-glycosylase activity"/>
    <property type="evidence" value="ECO:0007669"/>
    <property type="project" value="UniProtKB-EC"/>
</dbReference>
<evidence type="ECO:0000313" key="18">
    <source>
        <dbReference type="Proteomes" id="UP000481852"/>
    </source>
</evidence>
<dbReference type="Gene3D" id="1.10.340.30">
    <property type="entry name" value="Hypothetical protein, domain 2"/>
    <property type="match status" value="1"/>
</dbReference>
<evidence type="ECO:0000256" key="3">
    <source>
        <dbReference type="ARBA" id="ARBA00008343"/>
    </source>
</evidence>
<keyword evidence="11" id="KW-0411">Iron-sulfur</keyword>
<keyword evidence="18" id="KW-1185">Reference proteome</keyword>
<accession>A0A6L5X1I4</accession>
<dbReference type="Gene3D" id="1.10.1670.10">
    <property type="entry name" value="Helix-hairpin-Helix base-excision DNA repair enzymes (C-terminal)"/>
    <property type="match status" value="1"/>
</dbReference>
<protein>
    <recommendedName>
        <fullName evidence="5 14">Adenine DNA glycosylase</fullName>
        <ecNumber evidence="4 14">3.2.2.31</ecNumber>
    </recommendedName>
</protein>
<evidence type="ECO:0000256" key="14">
    <source>
        <dbReference type="RuleBase" id="RU365096"/>
    </source>
</evidence>
<dbReference type="Pfam" id="PF00730">
    <property type="entry name" value="HhH-GPD"/>
    <property type="match status" value="1"/>
</dbReference>
<dbReference type="EC" id="3.2.2.31" evidence="4 14"/>
<keyword evidence="8 14" id="KW-0227">DNA damage</keyword>
<dbReference type="GO" id="GO:0034039">
    <property type="term" value="F:8-oxo-7,8-dihydroguanine DNA N-glycosylase activity"/>
    <property type="evidence" value="ECO:0007669"/>
    <property type="project" value="TreeGrafter"/>
</dbReference>
<evidence type="ECO:0000256" key="7">
    <source>
        <dbReference type="ARBA" id="ARBA00022723"/>
    </source>
</evidence>
<name>A0A6L5X1I4_9FIRM</name>
<evidence type="ECO:0000256" key="1">
    <source>
        <dbReference type="ARBA" id="ARBA00000843"/>
    </source>
</evidence>
<evidence type="ECO:0000256" key="4">
    <source>
        <dbReference type="ARBA" id="ARBA00012045"/>
    </source>
</evidence>
<dbReference type="GO" id="GO:0006284">
    <property type="term" value="P:base-excision repair"/>
    <property type="evidence" value="ECO:0007669"/>
    <property type="project" value="UniProtKB-UniRule"/>
</dbReference>
<dbReference type="InterPro" id="IPR011257">
    <property type="entry name" value="DNA_glycosylase"/>
</dbReference>